<evidence type="ECO:0000313" key="2">
    <source>
        <dbReference type="EMBL" id="QBD77564.1"/>
    </source>
</evidence>
<name>A0A4P6JQJ7_KTERU</name>
<gene>
    <name evidence="2" type="ORF">EPA93_16825</name>
</gene>
<dbReference type="PANTHER" id="PTHR33408">
    <property type="entry name" value="TRANSPOSASE"/>
    <property type="match status" value="1"/>
</dbReference>
<sequence>MMSGLRASSAFAAMRIFLQVSSSSTPLMIKKPAMVKSVKRDGLVTSVHLTETCEDDAPHLIAHVTTSAAATTDEAMTETIHAELEQKKLTPRQHLLDSGYITAPILVSSHQQYGIEVIGPARGDVKWQANTEGGIDASQFHIDWEQKLAICPAGQRSINWTPAIDDRKNEVIKIKFSTTDCSHCPRQVGCIRSEKKSKRRTITVRPQAQHEALQAARRRQKTSAFARQYVLREGVEATMSQGVRAFGMRRSRYIGLAKTHLQHLGIAAAINLVRVGAWLGGEDLTPTRFSAFQRLCFEA</sequence>
<organism evidence="2 3">
    <name type="scientific">Ktedonosporobacter rubrisoli</name>
    <dbReference type="NCBI Taxonomy" id="2509675"/>
    <lineage>
        <taxon>Bacteria</taxon>
        <taxon>Bacillati</taxon>
        <taxon>Chloroflexota</taxon>
        <taxon>Ktedonobacteria</taxon>
        <taxon>Ktedonobacterales</taxon>
        <taxon>Ktedonosporobacteraceae</taxon>
        <taxon>Ktedonosporobacter</taxon>
    </lineage>
</organism>
<accession>A0A4P6JQJ7</accession>
<keyword evidence="3" id="KW-1185">Reference proteome</keyword>
<evidence type="ECO:0000313" key="3">
    <source>
        <dbReference type="Proteomes" id="UP000290365"/>
    </source>
</evidence>
<dbReference type="InterPro" id="IPR025668">
    <property type="entry name" value="Tnp_DDE_dom"/>
</dbReference>
<proteinExistence type="predicted"/>
<dbReference type="PANTHER" id="PTHR33408:SF2">
    <property type="entry name" value="TRANSPOSASE DDE DOMAIN-CONTAINING PROTEIN"/>
    <property type="match status" value="1"/>
</dbReference>
<dbReference type="KEGG" id="kbs:EPA93_16825"/>
<feature type="domain" description="Transposase DDE" evidence="1">
    <location>
        <begin position="150"/>
        <end position="275"/>
    </location>
</feature>
<protein>
    <recommendedName>
        <fullName evidence="1">Transposase DDE domain-containing protein</fullName>
    </recommendedName>
</protein>
<evidence type="ECO:0000259" key="1">
    <source>
        <dbReference type="Pfam" id="PF13751"/>
    </source>
</evidence>
<dbReference type="OrthoDB" id="9155999at2"/>
<reference evidence="2 3" key="1">
    <citation type="submission" date="2019-01" db="EMBL/GenBank/DDBJ databases">
        <title>Ktedonosporobacter rubrisoli SCAWS-G2.</title>
        <authorList>
            <person name="Huang Y."/>
            <person name="Yan B."/>
        </authorList>
    </citation>
    <scope>NUCLEOTIDE SEQUENCE [LARGE SCALE GENOMIC DNA]</scope>
    <source>
        <strain evidence="2 3">SCAWS-G2</strain>
    </source>
</reference>
<dbReference type="EMBL" id="CP035758">
    <property type="protein sequence ID" value="QBD77564.1"/>
    <property type="molecule type" value="Genomic_DNA"/>
</dbReference>
<dbReference type="Proteomes" id="UP000290365">
    <property type="component" value="Chromosome"/>
</dbReference>
<dbReference type="Pfam" id="PF13751">
    <property type="entry name" value="DDE_Tnp_1_6"/>
    <property type="match status" value="1"/>
</dbReference>
<dbReference type="AlphaFoldDB" id="A0A4P6JQJ7"/>